<protein>
    <submittedName>
        <fullName evidence="1">Uncharacterized protein</fullName>
    </submittedName>
</protein>
<gene>
    <name evidence="1" type="ORF">UFOVP589_40</name>
</gene>
<evidence type="ECO:0000313" key="1">
    <source>
        <dbReference type="EMBL" id="CAB4151849.1"/>
    </source>
</evidence>
<name>A0A6J5N7Z5_9CAUD</name>
<dbReference type="EMBL" id="LR796567">
    <property type="protein sequence ID" value="CAB4151849.1"/>
    <property type="molecule type" value="Genomic_DNA"/>
</dbReference>
<reference evidence="1" key="1">
    <citation type="submission" date="2020-04" db="EMBL/GenBank/DDBJ databases">
        <authorList>
            <person name="Chiriac C."/>
            <person name="Salcher M."/>
            <person name="Ghai R."/>
            <person name="Kavagutti S V."/>
        </authorList>
    </citation>
    <scope>NUCLEOTIDE SEQUENCE</scope>
</reference>
<proteinExistence type="predicted"/>
<accession>A0A6J5N7Z5</accession>
<organism evidence="1">
    <name type="scientific">uncultured Caudovirales phage</name>
    <dbReference type="NCBI Taxonomy" id="2100421"/>
    <lineage>
        <taxon>Viruses</taxon>
        <taxon>Duplodnaviria</taxon>
        <taxon>Heunggongvirae</taxon>
        <taxon>Uroviricota</taxon>
        <taxon>Caudoviricetes</taxon>
        <taxon>Peduoviridae</taxon>
        <taxon>Maltschvirus</taxon>
        <taxon>Maltschvirus maltsch</taxon>
    </lineage>
</organism>
<sequence>MTDEELIARLRGKRQKGNRFDSLEYEAADRIEALVKAGDMARSGYTRLLNEKLRGEWRDEIETKLAKAVDVITCILATAYADDHTGWHNALDDARTLLKELEAKP</sequence>